<sequence length="174" mass="18741">MSRWVALLRGINVGGASIRSAELAALFRELGFEDVRTVLATGNVDFTADVDGDDPAAAAALKERIEAALGERFGYEAWIVLLPHDELAGIVEGYPFAEDPEHHAYVVFASTAQARADVLDCAGSEDPVTGGEGVVYWRCRKGASTTEPFAKKIAAARFKATTTTRNITTLRRLL</sequence>
<dbReference type="AlphaFoldDB" id="Z9JWM8"/>
<gene>
    <name evidence="1" type="ORF">BF93_11285</name>
</gene>
<dbReference type="RefSeq" id="WP_038370753.1">
    <property type="nucleotide sequence ID" value="NZ_KK069989.1"/>
</dbReference>
<comment type="caution">
    <text evidence="1">The sequence shown here is derived from an EMBL/GenBank/DDBJ whole genome shotgun (WGS) entry which is preliminary data.</text>
</comment>
<dbReference type="PIRSF" id="PIRSF008502">
    <property type="entry name" value="UCP008502"/>
    <property type="match status" value="1"/>
</dbReference>
<dbReference type="EMBL" id="JDYK01000003">
    <property type="protein sequence ID" value="EWS82206.1"/>
    <property type="molecule type" value="Genomic_DNA"/>
</dbReference>
<proteinExistence type="predicted"/>
<name>Z9JWM8_9MICO</name>
<evidence type="ECO:0008006" key="3">
    <source>
        <dbReference type="Google" id="ProtNLM"/>
    </source>
</evidence>
<dbReference type="InterPro" id="IPR012545">
    <property type="entry name" value="DUF1697"/>
</dbReference>
<dbReference type="Proteomes" id="UP000023067">
    <property type="component" value="Unassembled WGS sequence"/>
</dbReference>
<organism evidence="1 2">
    <name type="scientific">Brachybacterium phenoliresistens</name>
    <dbReference type="NCBI Taxonomy" id="396014"/>
    <lineage>
        <taxon>Bacteria</taxon>
        <taxon>Bacillati</taxon>
        <taxon>Actinomycetota</taxon>
        <taxon>Actinomycetes</taxon>
        <taxon>Micrococcales</taxon>
        <taxon>Dermabacteraceae</taxon>
        <taxon>Brachybacterium</taxon>
    </lineage>
</organism>
<dbReference type="OrthoDB" id="9806494at2"/>
<reference evidence="1 2" key="1">
    <citation type="submission" date="2014-02" db="EMBL/GenBank/DDBJ databases">
        <title>Genome sequence of Brachybacterium phenoliresistens strain W13A50.</title>
        <authorList>
            <person name="Wang X."/>
        </authorList>
    </citation>
    <scope>NUCLEOTIDE SEQUENCE [LARGE SCALE GENOMIC DNA]</scope>
    <source>
        <strain evidence="1 2">W13A50</strain>
    </source>
</reference>
<evidence type="ECO:0000313" key="1">
    <source>
        <dbReference type="EMBL" id="EWS82206.1"/>
    </source>
</evidence>
<dbReference type="Pfam" id="PF08002">
    <property type="entry name" value="DUF1697"/>
    <property type="match status" value="1"/>
</dbReference>
<dbReference type="eggNOG" id="COG3797">
    <property type="taxonomic scope" value="Bacteria"/>
</dbReference>
<dbReference type="PANTHER" id="PTHR36439:SF1">
    <property type="entry name" value="DUF1697 DOMAIN-CONTAINING PROTEIN"/>
    <property type="match status" value="1"/>
</dbReference>
<dbReference type="HOGENOM" id="CLU_106303_3_0_11"/>
<dbReference type="SUPFAM" id="SSF160379">
    <property type="entry name" value="SP0830-like"/>
    <property type="match status" value="1"/>
</dbReference>
<dbReference type="STRING" id="396014.BF93_11285"/>
<evidence type="ECO:0000313" key="2">
    <source>
        <dbReference type="Proteomes" id="UP000023067"/>
    </source>
</evidence>
<dbReference type="PANTHER" id="PTHR36439">
    <property type="entry name" value="BLL4334 PROTEIN"/>
    <property type="match status" value="1"/>
</dbReference>
<dbReference type="Gene3D" id="3.30.70.1280">
    <property type="entry name" value="SP0830-like domains"/>
    <property type="match status" value="1"/>
</dbReference>
<dbReference type="PATRIC" id="fig|396014.3.peg.765"/>
<keyword evidence="2" id="KW-1185">Reference proteome</keyword>
<accession>Z9JWM8</accession>
<protein>
    <recommendedName>
        <fullName evidence="3">Pyridoxamine 5-phosphate oxidase</fullName>
    </recommendedName>
</protein>